<comment type="caution">
    <text evidence="1">The sequence shown here is derived from an EMBL/GenBank/DDBJ whole genome shotgun (WGS) entry which is preliminary data.</text>
</comment>
<protein>
    <submittedName>
        <fullName evidence="1">Uncharacterized protein</fullName>
    </submittedName>
</protein>
<evidence type="ECO:0000313" key="2">
    <source>
        <dbReference type="Proteomes" id="UP001631993"/>
    </source>
</evidence>
<dbReference type="RefSeq" id="WP_369277395.1">
    <property type="nucleotide sequence ID" value="NZ_JBJVMW010000011.1"/>
</dbReference>
<organism evidence="1 2">
    <name type="scientific">Streptomyces galilaeus</name>
    <dbReference type="NCBI Taxonomy" id="33899"/>
    <lineage>
        <taxon>Bacteria</taxon>
        <taxon>Bacillati</taxon>
        <taxon>Actinomycetota</taxon>
        <taxon>Actinomycetes</taxon>
        <taxon>Kitasatosporales</taxon>
        <taxon>Streptomycetaceae</taxon>
        <taxon>Streptomyces</taxon>
    </lineage>
</organism>
<gene>
    <name evidence="1" type="ORF">ACKI1S_23385</name>
</gene>
<keyword evidence="2" id="KW-1185">Reference proteome</keyword>
<reference evidence="1 2" key="1">
    <citation type="submission" date="2024-12" db="EMBL/GenBank/DDBJ databases">
        <title>Forecasting of Potato common scab and diversities of Pathogenic streptomyces spp. in china.</title>
        <authorList>
            <person name="Handique U."/>
            <person name="Wu J."/>
        </authorList>
    </citation>
    <scope>NUCLEOTIDE SEQUENCE [LARGE SCALE GENOMIC DNA]</scope>
    <source>
        <strain evidence="1 2">ZRIMU1585</strain>
    </source>
</reference>
<evidence type="ECO:0000313" key="1">
    <source>
        <dbReference type="EMBL" id="MFM9649075.1"/>
    </source>
</evidence>
<proteinExistence type="predicted"/>
<accession>A0ABW9IKR2</accession>
<sequence length="144" mass="15912">MTLAPVEAAMKPWWELAAQYGEPRTVLHYASATTVPREQHEAYAFNIAGGKVLRESGVRATGGKTWALVIRVVEYIEPVTLRVRYALDFWSLAKWRTADHDTLAVIEALYDAVVRAEAVRPTIAAPAERVGRGPAAFYDVTDVA</sequence>
<dbReference type="EMBL" id="JBJVNE010000011">
    <property type="protein sequence ID" value="MFM9649075.1"/>
    <property type="molecule type" value="Genomic_DNA"/>
</dbReference>
<dbReference type="Proteomes" id="UP001631993">
    <property type="component" value="Unassembled WGS sequence"/>
</dbReference>
<name>A0ABW9IKR2_STRGJ</name>